<protein>
    <submittedName>
        <fullName evidence="3">Uncharacterized protein YndB with AHSA1/START domain</fullName>
    </submittedName>
</protein>
<dbReference type="RefSeq" id="WP_184382813.1">
    <property type="nucleotide sequence ID" value="NZ_JACIDJ010000001.1"/>
</dbReference>
<sequence>MTEDSTTHEAWIGLPPMAAFRLFTDGFDRWWPREYTWGGAACVEIGMEPGLGGACREIGPHGFRCDWGRITLWEPPRRLCFTWQIAPDRAPQPDPAFASEVEVVFEAQGARTRVVLTHSGMARHGAGWEAVREGMGSPQGWPLLLGRYVGLV</sequence>
<proteinExistence type="inferred from homology"/>
<dbReference type="InterPro" id="IPR023393">
    <property type="entry name" value="START-like_dom_sf"/>
</dbReference>
<dbReference type="Gene3D" id="3.30.530.20">
    <property type="match status" value="1"/>
</dbReference>
<dbReference type="CDD" id="cd08891">
    <property type="entry name" value="SRPBCC_CalC"/>
    <property type="match status" value="1"/>
</dbReference>
<dbReference type="Pfam" id="PF08327">
    <property type="entry name" value="AHSA1"/>
    <property type="match status" value="1"/>
</dbReference>
<organism evidence="3 4">
    <name type="scientific">Roseococcus suduntuyensis</name>
    <dbReference type="NCBI Taxonomy" id="455361"/>
    <lineage>
        <taxon>Bacteria</taxon>
        <taxon>Pseudomonadati</taxon>
        <taxon>Pseudomonadota</taxon>
        <taxon>Alphaproteobacteria</taxon>
        <taxon>Acetobacterales</taxon>
        <taxon>Roseomonadaceae</taxon>
        <taxon>Roseococcus</taxon>
    </lineage>
</organism>
<reference evidence="3 4" key="1">
    <citation type="submission" date="2020-08" db="EMBL/GenBank/DDBJ databases">
        <title>Genomic Encyclopedia of Type Strains, Phase IV (KMG-IV): sequencing the most valuable type-strain genomes for metagenomic binning, comparative biology and taxonomic classification.</title>
        <authorList>
            <person name="Goeker M."/>
        </authorList>
    </citation>
    <scope>NUCLEOTIDE SEQUENCE [LARGE SCALE GENOMIC DNA]</scope>
    <source>
        <strain evidence="3 4">DSM 19979</strain>
    </source>
</reference>
<accession>A0A840ACB6</accession>
<dbReference type="EMBL" id="JACIDJ010000001">
    <property type="protein sequence ID" value="MBB3897775.1"/>
    <property type="molecule type" value="Genomic_DNA"/>
</dbReference>
<feature type="domain" description="Activator of Hsp90 ATPase homologue 1/2-like C-terminal" evidence="2">
    <location>
        <begin position="15"/>
        <end position="136"/>
    </location>
</feature>
<evidence type="ECO:0000313" key="4">
    <source>
        <dbReference type="Proteomes" id="UP000553193"/>
    </source>
</evidence>
<dbReference type="Proteomes" id="UP000553193">
    <property type="component" value="Unassembled WGS sequence"/>
</dbReference>
<dbReference type="SUPFAM" id="SSF55961">
    <property type="entry name" value="Bet v1-like"/>
    <property type="match status" value="1"/>
</dbReference>
<comment type="similarity">
    <text evidence="1">Belongs to the AHA1 family.</text>
</comment>
<dbReference type="InterPro" id="IPR013538">
    <property type="entry name" value="ASHA1/2-like_C"/>
</dbReference>
<dbReference type="AlphaFoldDB" id="A0A840ACB6"/>
<gene>
    <name evidence="3" type="ORF">GGQ83_001201</name>
</gene>
<name>A0A840ACB6_9PROT</name>
<evidence type="ECO:0000259" key="2">
    <source>
        <dbReference type="Pfam" id="PF08327"/>
    </source>
</evidence>
<evidence type="ECO:0000313" key="3">
    <source>
        <dbReference type="EMBL" id="MBB3897775.1"/>
    </source>
</evidence>
<evidence type="ECO:0000256" key="1">
    <source>
        <dbReference type="ARBA" id="ARBA00006817"/>
    </source>
</evidence>
<comment type="caution">
    <text evidence="3">The sequence shown here is derived from an EMBL/GenBank/DDBJ whole genome shotgun (WGS) entry which is preliminary data.</text>
</comment>
<keyword evidence="4" id="KW-1185">Reference proteome</keyword>